<dbReference type="OrthoDB" id="10006997at2759"/>
<dbReference type="Pfam" id="PF00241">
    <property type="entry name" value="Cofilin_ADF"/>
    <property type="match status" value="2"/>
</dbReference>
<dbReference type="STRING" id="1408657.A0A0W4ZHS4"/>
<dbReference type="FunFam" id="3.40.20.10:FF:000007">
    <property type="entry name" value="Twinfilin-1 isoform 1"/>
    <property type="match status" value="1"/>
</dbReference>
<keyword evidence="10" id="KW-1185">Reference proteome</keyword>
<dbReference type="InterPro" id="IPR029006">
    <property type="entry name" value="ADF-H/Gelsolin-like_dom_sf"/>
</dbReference>
<keyword evidence="4" id="KW-0677">Repeat</keyword>
<dbReference type="Gene3D" id="3.40.20.10">
    <property type="entry name" value="Severin"/>
    <property type="match status" value="2"/>
</dbReference>
<evidence type="ECO:0000256" key="7">
    <source>
        <dbReference type="ARBA" id="ARBA00038532"/>
    </source>
</evidence>
<dbReference type="GeneID" id="28941405"/>
<comment type="caution">
    <text evidence="9">The sequence shown here is derived from an EMBL/GenBank/DDBJ whole genome shotgun (WGS) entry which is preliminary data.</text>
</comment>
<dbReference type="GO" id="GO:0030042">
    <property type="term" value="P:actin filament depolymerization"/>
    <property type="evidence" value="ECO:0007669"/>
    <property type="project" value="TreeGrafter"/>
</dbReference>
<dbReference type="GO" id="GO:0005884">
    <property type="term" value="C:actin filament"/>
    <property type="evidence" value="ECO:0007669"/>
    <property type="project" value="TreeGrafter"/>
</dbReference>
<evidence type="ECO:0000259" key="8">
    <source>
        <dbReference type="PROSITE" id="PS51263"/>
    </source>
</evidence>
<dbReference type="PROSITE" id="PS51263">
    <property type="entry name" value="ADF_H"/>
    <property type="match status" value="2"/>
</dbReference>
<accession>A0A0W4ZHS4</accession>
<name>A0A0W4ZHS4_PNEJ7</name>
<dbReference type="EMBL" id="LFWA01000013">
    <property type="protein sequence ID" value="KTW27920.1"/>
    <property type="molecule type" value="Genomic_DNA"/>
</dbReference>
<dbReference type="AlphaFoldDB" id="A0A0W4ZHS4"/>
<dbReference type="InterPro" id="IPR028458">
    <property type="entry name" value="Twinfilin"/>
</dbReference>
<dbReference type="VEuPathDB" id="FungiDB:T551_02887"/>
<evidence type="ECO:0000313" key="10">
    <source>
        <dbReference type="Proteomes" id="UP000053447"/>
    </source>
</evidence>
<keyword evidence="6" id="KW-0206">Cytoskeleton</keyword>
<evidence type="ECO:0000256" key="2">
    <source>
        <dbReference type="ARBA" id="ARBA00009557"/>
    </source>
</evidence>
<dbReference type="GO" id="GO:0003785">
    <property type="term" value="F:actin monomer binding"/>
    <property type="evidence" value="ECO:0007669"/>
    <property type="project" value="TreeGrafter"/>
</dbReference>
<feature type="domain" description="ADF-H" evidence="8">
    <location>
        <begin position="175"/>
        <end position="310"/>
    </location>
</feature>
<evidence type="ECO:0000256" key="1">
    <source>
        <dbReference type="ARBA" id="ARBA00004245"/>
    </source>
</evidence>
<dbReference type="PANTHER" id="PTHR13759">
    <property type="entry name" value="TWINFILIN"/>
    <property type="match status" value="1"/>
</dbReference>
<dbReference type="SMART" id="SM00102">
    <property type="entry name" value="ADF"/>
    <property type="match status" value="2"/>
</dbReference>
<comment type="similarity">
    <text evidence="2">Belongs to the actin-binding proteins ADF family. Twinfilin subfamily.</text>
</comment>
<keyword evidence="5" id="KW-0009">Actin-binding</keyword>
<dbReference type="PANTHER" id="PTHR13759:SF1">
    <property type="entry name" value="TWINFILIN"/>
    <property type="match status" value="1"/>
</dbReference>
<dbReference type="eggNOG" id="KOG1747">
    <property type="taxonomic scope" value="Eukaryota"/>
</dbReference>
<evidence type="ECO:0000256" key="5">
    <source>
        <dbReference type="ARBA" id="ARBA00023203"/>
    </source>
</evidence>
<dbReference type="InterPro" id="IPR002108">
    <property type="entry name" value="ADF-H"/>
</dbReference>
<proteinExistence type="inferred from homology"/>
<evidence type="ECO:0000256" key="4">
    <source>
        <dbReference type="ARBA" id="ARBA00022737"/>
    </source>
</evidence>
<evidence type="ECO:0000313" key="9">
    <source>
        <dbReference type="EMBL" id="KTW27920.1"/>
    </source>
</evidence>
<gene>
    <name evidence="9" type="ORF">T551_02887</name>
</gene>
<dbReference type="GO" id="GO:0005737">
    <property type="term" value="C:cytoplasm"/>
    <property type="evidence" value="ECO:0007669"/>
    <property type="project" value="TreeGrafter"/>
</dbReference>
<dbReference type="SUPFAM" id="SSF55753">
    <property type="entry name" value="Actin depolymerizing proteins"/>
    <property type="match status" value="2"/>
</dbReference>
<dbReference type="Proteomes" id="UP000053447">
    <property type="component" value="Unassembled WGS sequence"/>
</dbReference>
<feature type="domain" description="ADF-H" evidence="8">
    <location>
        <begin position="1"/>
        <end position="137"/>
    </location>
</feature>
<dbReference type="RefSeq" id="XP_018228691.1">
    <property type="nucleotide sequence ID" value="XM_018375150.1"/>
</dbReference>
<dbReference type="CDD" id="cd11285">
    <property type="entry name" value="ADF_Twf-N_like"/>
    <property type="match status" value="1"/>
</dbReference>
<keyword evidence="3" id="KW-0963">Cytoplasm</keyword>
<dbReference type="GO" id="GO:0051015">
    <property type="term" value="F:actin filament binding"/>
    <property type="evidence" value="ECO:0007669"/>
    <property type="project" value="TreeGrafter"/>
</dbReference>
<comment type="subcellular location">
    <subcellularLocation>
        <location evidence="1">Cytoplasm</location>
        <location evidence="1">Cytoskeleton</location>
    </subcellularLocation>
</comment>
<organism evidence="9 10">
    <name type="scientific">Pneumocystis jirovecii (strain RU7)</name>
    <name type="common">Human pneumocystis pneumonia agent</name>
    <dbReference type="NCBI Taxonomy" id="1408657"/>
    <lineage>
        <taxon>Eukaryota</taxon>
        <taxon>Fungi</taxon>
        <taxon>Dikarya</taxon>
        <taxon>Ascomycota</taxon>
        <taxon>Taphrinomycotina</taxon>
        <taxon>Pneumocystomycetes</taxon>
        <taxon>Pneumocystaceae</taxon>
        <taxon>Pneumocystis</taxon>
    </lineage>
</organism>
<evidence type="ECO:0000256" key="6">
    <source>
        <dbReference type="ARBA" id="ARBA00023212"/>
    </source>
</evidence>
<comment type="subunit">
    <text evidence="7">Interacts with G-actin; ADP-actin form.</text>
</comment>
<dbReference type="GO" id="GO:0051016">
    <property type="term" value="P:barbed-end actin filament capping"/>
    <property type="evidence" value="ECO:0007669"/>
    <property type="project" value="TreeGrafter"/>
</dbReference>
<evidence type="ECO:0000256" key="3">
    <source>
        <dbReference type="ARBA" id="ARBA00022490"/>
    </source>
</evidence>
<protein>
    <recommendedName>
        <fullName evidence="8">ADF-H domain-containing protein</fullName>
    </recommendedName>
</protein>
<reference evidence="10" key="1">
    <citation type="journal article" date="2016" name="Nat. Commun.">
        <title>Genome analysis of three Pneumocystis species reveals adaptation mechanisms to life exclusively in mammalian hosts.</title>
        <authorList>
            <person name="Ma L."/>
            <person name="Chen Z."/>
            <person name="Huang D.W."/>
            <person name="Kutty G."/>
            <person name="Ishihara M."/>
            <person name="Wang H."/>
            <person name="Abouelleil A."/>
            <person name="Bishop L."/>
            <person name="Davey E."/>
            <person name="Deng R."/>
            <person name="Deng X."/>
            <person name="Fan L."/>
            <person name="Fantoni G."/>
            <person name="Fitzgerald M."/>
            <person name="Gogineni E."/>
            <person name="Goldberg J.M."/>
            <person name="Handley G."/>
            <person name="Hu X."/>
            <person name="Huber C."/>
            <person name="Jiao X."/>
            <person name="Jones K."/>
            <person name="Levin J.Z."/>
            <person name="Liu Y."/>
            <person name="Macdonald P."/>
            <person name="Melnikov A."/>
            <person name="Raley C."/>
            <person name="Sassi M."/>
            <person name="Sherman B.T."/>
            <person name="Song X."/>
            <person name="Sykes S."/>
            <person name="Tran B."/>
            <person name="Walsh L."/>
            <person name="Xia Y."/>
            <person name="Yang J."/>
            <person name="Young S."/>
            <person name="Zeng Q."/>
            <person name="Zheng X."/>
            <person name="Stephens R."/>
            <person name="Nusbaum C."/>
            <person name="Birren B.W."/>
            <person name="Azadi P."/>
            <person name="Lempicki R.A."/>
            <person name="Cuomo C.A."/>
            <person name="Kovacs J.A."/>
        </authorList>
    </citation>
    <scope>NUCLEOTIDE SEQUENCE [LARGE SCALE GENOMIC DNA]</scope>
    <source>
        <strain evidence="10">RU7</strain>
    </source>
</reference>
<sequence length="328" mass="37937">MSTISGICAAEGFLSDFQTFLENTDIFAMKISIFQESLIKNNYISRSNDFCKNLESVRSVLNDIEPAYVLCKFQDMDPMKMLLIYYVPENAKIRDKMIYASTRHTLVKSLGSNKILKNVFASNKEEISKKLFEEQLEVQVRENLLSDKEKDLQNAKNSQEYISDCFFQRRHINDKLFLNISEAAKTCIKKLSESTKEFNFVQLANDPSTEILNLEMTTLVEPDNIQHVISSASPRYSIYSWKHTYNDSTVISNMFIYTCPKASTIKERMLYSSTCLLALSTVKQWIHIDKKIETDDLIDINKTMLYSILHPSIEKKEKSFLKPKRPGK</sequence>